<proteinExistence type="predicted"/>
<gene>
    <name evidence="2" type="ORF">WH91_07590</name>
</gene>
<organism evidence="2 3">
    <name type="scientific">Devosia psychrophila</name>
    <dbReference type="NCBI Taxonomy" id="728005"/>
    <lineage>
        <taxon>Bacteria</taxon>
        <taxon>Pseudomonadati</taxon>
        <taxon>Pseudomonadota</taxon>
        <taxon>Alphaproteobacteria</taxon>
        <taxon>Hyphomicrobiales</taxon>
        <taxon>Devosiaceae</taxon>
        <taxon>Devosia</taxon>
    </lineage>
</organism>
<feature type="compositionally biased region" description="Basic and acidic residues" evidence="1">
    <location>
        <begin position="19"/>
        <end position="36"/>
    </location>
</feature>
<keyword evidence="3" id="KW-1185">Reference proteome</keyword>
<feature type="region of interest" description="Disordered" evidence="1">
    <location>
        <begin position="13"/>
        <end position="48"/>
    </location>
</feature>
<protein>
    <submittedName>
        <fullName evidence="2">Uncharacterized protein</fullName>
    </submittedName>
</protein>
<name>A0ABR5DZU9_9HYPH</name>
<reference evidence="2 3" key="1">
    <citation type="submission" date="2015-03" db="EMBL/GenBank/DDBJ databases">
        <authorList>
            <person name="Lepp D."/>
            <person name="Hassan Y.I."/>
            <person name="Li X.-Z."/>
            <person name="Zhou T."/>
        </authorList>
    </citation>
    <scope>NUCLEOTIDE SEQUENCE [LARGE SCALE GENOMIC DNA]</scope>
    <source>
        <strain evidence="2 3">Cr7-05</strain>
    </source>
</reference>
<evidence type="ECO:0000313" key="3">
    <source>
        <dbReference type="Proteomes" id="UP000033519"/>
    </source>
</evidence>
<evidence type="ECO:0000256" key="1">
    <source>
        <dbReference type="SAM" id="MobiDB-lite"/>
    </source>
</evidence>
<dbReference type="EMBL" id="LAPV01000086">
    <property type="protein sequence ID" value="KKC33559.1"/>
    <property type="molecule type" value="Genomic_DNA"/>
</dbReference>
<accession>A0ABR5DZU9</accession>
<dbReference type="Proteomes" id="UP000033519">
    <property type="component" value="Unassembled WGS sequence"/>
</dbReference>
<dbReference type="RefSeq" id="WP_046170394.1">
    <property type="nucleotide sequence ID" value="NZ_FOMB01000007.1"/>
</dbReference>
<sequence>MSFIQRPQQLLVRFAPAHQADEKRPADKVGEPKEGVETIDGTDAGAHAATASRVTEAMISIDGICATH</sequence>
<comment type="caution">
    <text evidence="2">The sequence shown here is derived from an EMBL/GenBank/DDBJ whole genome shotgun (WGS) entry which is preliminary data.</text>
</comment>
<evidence type="ECO:0000313" key="2">
    <source>
        <dbReference type="EMBL" id="KKC33559.1"/>
    </source>
</evidence>